<keyword evidence="2" id="KW-0813">Transport</keyword>
<keyword evidence="6 7" id="KW-0472">Membrane</keyword>
<organism evidence="9 10">
    <name type="scientific">Geodia barretti</name>
    <name type="common">Barrett's horny sponge</name>
    <dbReference type="NCBI Taxonomy" id="519541"/>
    <lineage>
        <taxon>Eukaryota</taxon>
        <taxon>Metazoa</taxon>
        <taxon>Porifera</taxon>
        <taxon>Demospongiae</taxon>
        <taxon>Heteroscleromorpha</taxon>
        <taxon>Tetractinellida</taxon>
        <taxon>Astrophorina</taxon>
        <taxon>Geodiidae</taxon>
        <taxon>Geodia</taxon>
    </lineage>
</organism>
<dbReference type="EMBL" id="CASHTH010001345">
    <property type="protein sequence ID" value="CAI8014170.1"/>
    <property type="molecule type" value="Genomic_DNA"/>
</dbReference>
<dbReference type="Proteomes" id="UP001174909">
    <property type="component" value="Unassembled WGS sequence"/>
</dbReference>
<evidence type="ECO:0000259" key="8">
    <source>
        <dbReference type="PROSITE" id="PS50928"/>
    </source>
</evidence>
<dbReference type="GO" id="GO:0055085">
    <property type="term" value="P:transmembrane transport"/>
    <property type="evidence" value="ECO:0007669"/>
    <property type="project" value="InterPro"/>
</dbReference>
<comment type="subcellular location">
    <subcellularLocation>
        <location evidence="1">Cell membrane</location>
        <topology evidence="1">Multi-pass membrane protein</topology>
    </subcellularLocation>
</comment>
<evidence type="ECO:0000256" key="3">
    <source>
        <dbReference type="ARBA" id="ARBA00022475"/>
    </source>
</evidence>
<evidence type="ECO:0000256" key="4">
    <source>
        <dbReference type="ARBA" id="ARBA00022692"/>
    </source>
</evidence>
<dbReference type="Pfam" id="PF00528">
    <property type="entry name" value="BPD_transp_1"/>
    <property type="match status" value="1"/>
</dbReference>
<name>A0AA35WH74_GEOBA</name>
<evidence type="ECO:0000313" key="10">
    <source>
        <dbReference type="Proteomes" id="UP001174909"/>
    </source>
</evidence>
<dbReference type="PANTHER" id="PTHR43163:SF6">
    <property type="entry name" value="DIPEPTIDE TRANSPORT SYSTEM PERMEASE PROTEIN DPPB-RELATED"/>
    <property type="match status" value="1"/>
</dbReference>
<dbReference type="GO" id="GO:0005886">
    <property type="term" value="C:plasma membrane"/>
    <property type="evidence" value="ECO:0007669"/>
    <property type="project" value="UniProtKB-SubCell"/>
</dbReference>
<evidence type="ECO:0000256" key="1">
    <source>
        <dbReference type="ARBA" id="ARBA00004651"/>
    </source>
</evidence>
<dbReference type="InterPro" id="IPR035906">
    <property type="entry name" value="MetI-like_sf"/>
</dbReference>
<protein>
    <submittedName>
        <fullName evidence="9">Dipeptide transport system permease protein DppB</fullName>
    </submittedName>
</protein>
<keyword evidence="5 7" id="KW-1133">Transmembrane helix</keyword>
<dbReference type="InterPro" id="IPR000515">
    <property type="entry name" value="MetI-like"/>
</dbReference>
<feature type="transmembrane region" description="Helical" evidence="7">
    <location>
        <begin position="83"/>
        <end position="109"/>
    </location>
</feature>
<accession>A0AA35WH74</accession>
<dbReference type="PROSITE" id="PS50928">
    <property type="entry name" value="ABC_TM1"/>
    <property type="match status" value="1"/>
</dbReference>
<keyword evidence="3" id="KW-1003">Cell membrane</keyword>
<dbReference type="PANTHER" id="PTHR43163">
    <property type="entry name" value="DIPEPTIDE TRANSPORT SYSTEM PERMEASE PROTEIN DPPB-RELATED"/>
    <property type="match status" value="1"/>
</dbReference>
<dbReference type="AlphaFoldDB" id="A0AA35WH74"/>
<keyword evidence="4 7" id="KW-0812">Transmembrane</keyword>
<reference evidence="9" key="1">
    <citation type="submission" date="2023-03" db="EMBL/GenBank/DDBJ databases">
        <authorList>
            <person name="Steffen K."/>
            <person name="Cardenas P."/>
        </authorList>
    </citation>
    <scope>NUCLEOTIDE SEQUENCE</scope>
</reference>
<evidence type="ECO:0000313" key="9">
    <source>
        <dbReference type="EMBL" id="CAI8014170.1"/>
    </source>
</evidence>
<dbReference type="Gene3D" id="1.10.3720.10">
    <property type="entry name" value="MetI-like"/>
    <property type="match status" value="1"/>
</dbReference>
<proteinExistence type="predicted"/>
<gene>
    <name evidence="9" type="ORF">GBAR_LOCUS8893</name>
</gene>
<dbReference type="CDD" id="cd06261">
    <property type="entry name" value="TM_PBP2"/>
    <property type="match status" value="1"/>
</dbReference>
<sequence>MTRATLLEVVRTDYIRTARAKGLTGSAVISRHALKNALIPVVAMIGIQAVFAVGGSTIMETIWRLPGLGQYIVDVVLFRDYTMLQALTMFIAMIIIVINLLVDISYAWLDPRIRYQ</sequence>
<evidence type="ECO:0000256" key="6">
    <source>
        <dbReference type="ARBA" id="ARBA00023136"/>
    </source>
</evidence>
<keyword evidence="10" id="KW-1185">Reference proteome</keyword>
<evidence type="ECO:0000256" key="7">
    <source>
        <dbReference type="SAM" id="Phobius"/>
    </source>
</evidence>
<feature type="domain" description="ABC transmembrane type-1" evidence="8">
    <location>
        <begin position="1"/>
        <end position="102"/>
    </location>
</feature>
<evidence type="ECO:0000256" key="5">
    <source>
        <dbReference type="ARBA" id="ARBA00022989"/>
    </source>
</evidence>
<dbReference type="SUPFAM" id="SSF161098">
    <property type="entry name" value="MetI-like"/>
    <property type="match status" value="1"/>
</dbReference>
<evidence type="ECO:0000256" key="2">
    <source>
        <dbReference type="ARBA" id="ARBA00022448"/>
    </source>
</evidence>
<comment type="caution">
    <text evidence="9">The sequence shown here is derived from an EMBL/GenBank/DDBJ whole genome shotgun (WGS) entry which is preliminary data.</text>
</comment>
<feature type="transmembrane region" description="Helical" evidence="7">
    <location>
        <begin position="37"/>
        <end position="63"/>
    </location>
</feature>